<gene>
    <name evidence="3" type="ORF">FXN63_06090</name>
</gene>
<evidence type="ECO:0000313" key="4">
    <source>
        <dbReference type="Proteomes" id="UP000325161"/>
    </source>
</evidence>
<dbReference type="InterPro" id="IPR051675">
    <property type="entry name" value="Endo/Exo/Phosphatase_dom_1"/>
</dbReference>
<evidence type="ECO:0000256" key="1">
    <source>
        <dbReference type="SAM" id="MobiDB-lite"/>
    </source>
</evidence>
<organism evidence="3 4">
    <name type="scientific">Pigmentiphaga aceris</name>
    <dbReference type="NCBI Taxonomy" id="1940612"/>
    <lineage>
        <taxon>Bacteria</taxon>
        <taxon>Pseudomonadati</taxon>
        <taxon>Pseudomonadota</taxon>
        <taxon>Betaproteobacteria</taxon>
        <taxon>Burkholderiales</taxon>
        <taxon>Alcaligenaceae</taxon>
        <taxon>Pigmentiphaga</taxon>
    </lineage>
</organism>
<dbReference type="InterPro" id="IPR003583">
    <property type="entry name" value="Hlx-hairpin-Hlx_DNA-bd_motif"/>
</dbReference>
<protein>
    <submittedName>
        <fullName evidence="3">Helix-hairpin-helix domain-containing protein</fullName>
    </submittedName>
</protein>
<sequence>MNPFLHEPVASPVADAATDLIPNRNTDSAVGTLGGLPAVSKVSPSFISPSFGLGTLARLAGQFALAAGLVFGAASPALAVDVNTATLSDLETVRGIGPKTAESILQERQKGGAFKSFDDFSGRVRGIGTKRAEKLREAGLTVGTSTTAAASPSQTAAANPRNTPRAPGVKPN</sequence>
<evidence type="ECO:0000313" key="3">
    <source>
        <dbReference type="EMBL" id="QEI05459.1"/>
    </source>
</evidence>
<dbReference type="Gene3D" id="1.10.150.280">
    <property type="entry name" value="AF1531-like domain"/>
    <property type="match status" value="1"/>
</dbReference>
<evidence type="ECO:0000259" key="2">
    <source>
        <dbReference type="SMART" id="SM00278"/>
    </source>
</evidence>
<name>A0A5C0AT09_9BURK</name>
<dbReference type="OrthoDB" id="8687931at2"/>
<feature type="domain" description="Helix-hairpin-helix DNA-binding motif class 1" evidence="2">
    <location>
        <begin position="119"/>
        <end position="138"/>
    </location>
</feature>
<keyword evidence="4" id="KW-1185">Reference proteome</keyword>
<feature type="compositionally biased region" description="Low complexity" evidence="1">
    <location>
        <begin position="144"/>
        <end position="172"/>
    </location>
</feature>
<dbReference type="PANTHER" id="PTHR21180">
    <property type="entry name" value="ENDONUCLEASE/EXONUCLEASE/PHOSPHATASE FAMILY DOMAIN-CONTAINING PROTEIN 1"/>
    <property type="match status" value="1"/>
</dbReference>
<dbReference type="Pfam" id="PF12836">
    <property type="entry name" value="HHH_3"/>
    <property type="match status" value="1"/>
</dbReference>
<dbReference type="AlphaFoldDB" id="A0A5C0AT09"/>
<dbReference type="RefSeq" id="WP_148813694.1">
    <property type="nucleotide sequence ID" value="NZ_CP043046.1"/>
</dbReference>
<dbReference type="InterPro" id="IPR010994">
    <property type="entry name" value="RuvA_2-like"/>
</dbReference>
<dbReference type="KEGG" id="pacr:FXN63_06090"/>
<accession>A0A5C0AT09</accession>
<dbReference type="GO" id="GO:0006281">
    <property type="term" value="P:DNA repair"/>
    <property type="evidence" value="ECO:0007669"/>
    <property type="project" value="InterPro"/>
</dbReference>
<proteinExistence type="predicted"/>
<feature type="region of interest" description="Disordered" evidence="1">
    <location>
        <begin position="136"/>
        <end position="172"/>
    </location>
</feature>
<dbReference type="Proteomes" id="UP000325161">
    <property type="component" value="Chromosome"/>
</dbReference>
<feature type="domain" description="Helix-hairpin-helix DNA-binding motif class 1" evidence="2">
    <location>
        <begin position="88"/>
        <end position="107"/>
    </location>
</feature>
<dbReference type="PANTHER" id="PTHR21180:SF32">
    <property type="entry name" value="ENDONUCLEASE_EXONUCLEASE_PHOSPHATASE FAMILY DOMAIN-CONTAINING PROTEIN 1"/>
    <property type="match status" value="1"/>
</dbReference>
<reference evidence="3 4" key="1">
    <citation type="submission" date="2019-08" db="EMBL/GenBank/DDBJ databases">
        <title>Amphibian skin-associated Pigmentiphaga: genome sequence and occurrence across geography and hosts.</title>
        <authorList>
            <person name="Bletz M.C."/>
            <person name="Bunk B."/>
            <person name="Sproeer C."/>
            <person name="Biwer P."/>
            <person name="Reiter S."/>
            <person name="Rabemananjara F.C.E."/>
            <person name="Schulz S."/>
            <person name="Overmann J."/>
            <person name="Vences M."/>
        </authorList>
    </citation>
    <scope>NUCLEOTIDE SEQUENCE [LARGE SCALE GENOMIC DNA]</scope>
    <source>
        <strain evidence="3 4">Mada1488</strain>
    </source>
</reference>
<dbReference type="SMART" id="SM00278">
    <property type="entry name" value="HhH1"/>
    <property type="match status" value="2"/>
</dbReference>
<dbReference type="SUPFAM" id="SSF47781">
    <property type="entry name" value="RuvA domain 2-like"/>
    <property type="match status" value="1"/>
</dbReference>
<dbReference type="EMBL" id="CP043046">
    <property type="protein sequence ID" value="QEI05459.1"/>
    <property type="molecule type" value="Genomic_DNA"/>
</dbReference>
<dbReference type="GO" id="GO:0003677">
    <property type="term" value="F:DNA binding"/>
    <property type="evidence" value="ECO:0007669"/>
    <property type="project" value="InterPro"/>
</dbReference>